<evidence type="ECO:0000313" key="14">
    <source>
        <dbReference type="Proteomes" id="UP000281028"/>
    </source>
</evidence>
<evidence type="ECO:0000256" key="7">
    <source>
        <dbReference type="ARBA" id="ARBA00022833"/>
    </source>
</evidence>
<gene>
    <name evidence="13" type="ORF">ECE50_017380</name>
</gene>
<proteinExistence type="predicted"/>
<evidence type="ECO:0000256" key="6">
    <source>
        <dbReference type="ARBA" id="ARBA00022801"/>
    </source>
</evidence>
<evidence type="ECO:0000256" key="9">
    <source>
        <dbReference type="ARBA" id="ARBA00023049"/>
    </source>
</evidence>
<sequence length="725" mass="84473">MIGFIAIFFLLYVVVLLTAVTLATAFIVGGIVLIAYYHNIYTVILGLALSVLGGMVLFFLIRFLFNKNTPVNPYRTEIHAGSHPQLFDFIARLVGETRITFPQKIFVVPEVSANVFYKTTFLSLLWPARKNLEIGLGLVNSLNISEFKMVLAREFAHFSRRSMKLGSYVYTLNKVLYNMLYENHSWNEMMIRWSGNGSLPGFFAHITTLIVNGMQYLLRKLYHLINRQYMELSREMEFRADALAVSLAGTAAAISSIRRMEMSSYCMDSCMHKLQELAECGQRFSNVFSVQRALITYYAGQNNIQLDAQELPLLTDSYFHTFLKSRVQLREQWASHPTREDREARYRQANILSEPATGSAWQLFSQPETLQQQSTQQLYDLLEPDEGGYDLIETATFVNSITQRHRLYEYPKAFNDYYDNRSFAPMPEDTFLPYTTAAEESISMQEIYHPEVIRRMRRFYRDQQDVETLQAIALGQFQTRFFEFDGRKYRAAEARILARKLAMHVEQEQRWLASQDRLAIRYHYNRALHHGPEAAAQLQEKYRYILMHQAFANRLNDQVVHIIHHISQLFNIGAGNIDQVWPCVDELTKECWNFRRLLHEVMNSKGYSGCLTEELYNRVMQFRQQDCVFVNDHVPDYAAIQELHEITSSVMEQYNNSNILYKNYSWSSYCVQNQLDNIPLKPALTLRIFLLLNLCVFSALAKAFAVIWRILSFQPVNTVHRTFQQ</sequence>
<dbReference type="GO" id="GO:0006508">
    <property type="term" value="P:proteolysis"/>
    <property type="evidence" value="ECO:0007669"/>
    <property type="project" value="UniProtKB-KW"/>
</dbReference>
<evidence type="ECO:0000256" key="2">
    <source>
        <dbReference type="ARBA" id="ARBA00022475"/>
    </source>
</evidence>
<comment type="cofactor">
    <cofactor evidence="1">
        <name>Zn(2+)</name>
        <dbReference type="ChEBI" id="CHEBI:29105"/>
    </cofactor>
</comment>
<keyword evidence="2" id="KW-1003">Cell membrane</keyword>
<evidence type="ECO:0000313" key="13">
    <source>
        <dbReference type="EMBL" id="NSL88617.1"/>
    </source>
</evidence>
<keyword evidence="7" id="KW-0862">Zinc</keyword>
<comment type="caution">
    <text evidence="13">The sequence shown here is derived from an EMBL/GenBank/DDBJ whole genome shotgun (WGS) entry which is preliminary data.</text>
</comment>
<keyword evidence="3" id="KW-0645">Protease</keyword>
<feature type="transmembrane region" description="Helical" evidence="11">
    <location>
        <begin position="688"/>
        <end position="711"/>
    </location>
</feature>
<dbReference type="CDD" id="cd07328">
    <property type="entry name" value="M48_Ste24p_like"/>
    <property type="match status" value="1"/>
</dbReference>
<keyword evidence="4 11" id="KW-0812">Transmembrane</keyword>
<evidence type="ECO:0000256" key="5">
    <source>
        <dbReference type="ARBA" id="ARBA00022723"/>
    </source>
</evidence>
<dbReference type="Proteomes" id="UP000281028">
    <property type="component" value="Unassembled WGS sequence"/>
</dbReference>
<dbReference type="PANTHER" id="PTHR43221:SF2">
    <property type="entry name" value="PROTEASE HTPX HOMOLOG"/>
    <property type="match status" value="1"/>
</dbReference>
<evidence type="ECO:0000256" key="4">
    <source>
        <dbReference type="ARBA" id="ARBA00022692"/>
    </source>
</evidence>
<dbReference type="PANTHER" id="PTHR43221">
    <property type="entry name" value="PROTEASE HTPX"/>
    <property type="match status" value="1"/>
</dbReference>
<keyword evidence="14" id="KW-1185">Reference proteome</keyword>
<keyword evidence="8 11" id="KW-1133">Transmembrane helix</keyword>
<dbReference type="GO" id="GO:0004222">
    <property type="term" value="F:metalloendopeptidase activity"/>
    <property type="evidence" value="ECO:0007669"/>
    <property type="project" value="InterPro"/>
</dbReference>
<evidence type="ECO:0000256" key="1">
    <source>
        <dbReference type="ARBA" id="ARBA00001947"/>
    </source>
</evidence>
<reference evidence="13" key="1">
    <citation type="submission" date="2020-05" db="EMBL/GenBank/DDBJ databases">
        <title>Chitinophaga laudate sp. nov., isolated from a tropical peat swamp.</title>
        <authorList>
            <person name="Goh C.B.S."/>
            <person name="Lee M.S."/>
            <person name="Parimannan S."/>
            <person name="Pasbakhsh P."/>
            <person name="Yule C.M."/>
            <person name="Rajandas H."/>
            <person name="Loke S."/>
            <person name="Croft L."/>
            <person name="Tan J.B.L."/>
        </authorList>
    </citation>
    <scope>NUCLEOTIDE SEQUENCE</scope>
    <source>
        <strain evidence="13">Mgbs1</strain>
    </source>
</reference>
<dbReference type="InterPro" id="IPR050083">
    <property type="entry name" value="HtpX_protease"/>
</dbReference>
<organism evidence="13 14">
    <name type="scientific">Chitinophaga solisilvae</name>
    <dbReference type="NCBI Taxonomy" id="1233460"/>
    <lineage>
        <taxon>Bacteria</taxon>
        <taxon>Pseudomonadati</taxon>
        <taxon>Bacteroidota</taxon>
        <taxon>Chitinophagia</taxon>
        <taxon>Chitinophagales</taxon>
        <taxon>Chitinophagaceae</taxon>
        <taxon>Chitinophaga</taxon>
    </lineage>
</organism>
<keyword evidence="5" id="KW-0479">Metal-binding</keyword>
<evidence type="ECO:0000259" key="12">
    <source>
        <dbReference type="Pfam" id="PF01435"/>
    </source>
</evidence>
<protein>
    <submittedName>
        <fullName evidence="13">M48 family metalloprotease</fullName>
    </submittedName>
</protein>
<name>A0A9Q5DCS7_9BACT</name>
<keyword evidence="6" id="KW-0378">Hydrolase</keyword>
<feature type="domain" description="Peptidase M48" evidence="12">
    <location>
        <begin position="137"/>
        <end position="340"/>
    </location>
</feature>
<accession>A0A9Q5DCS7</accession>
<dbReference type="AlphaFoldDB" id="A0A9Q5DCS7"/>
<dbReference type="GO" id="GO:0046872">
    <property type="term" value="F:metal ion binding"/>
    <property type="evidence" value="ECO:0007669"/>
    <property type="project" value="UniProtKB-KW"/>
</dbReference>
<dbReference type="Pfam" id="PF01435">
    <property type="entry name" value="Peptidase_M48"/>
    <property type="match status" value="1"/>
</dbReference>
<feature type="transmembrane region" description="Helical" evidence="11">
    <location>
        <begin position="7"/>
        <end position="37"/>
    </location>
</feature>
<feature type="transmembrane region" description="Helical" evidence="11">
    <location>
        <begin position="43"/>
        <end position="65"/>
    </location>
</feature>
<evidence type="ECO:0000256" key="8">
    <source>
        <dbReference type="ARBA" id="ARBA00022989"/>
    </source>
</evidence>
<dbReference type="InterPro" id="IPR001915">
    <property type="entry name" value="Peptidase_M48"/>
</dbReference>
<evidence type="ECO:0000256" key="3">
    <source>
        <dbReference type="ARBA" id="ARBA00022670"/>
    </source>
</evidence>
<keyword evidence="10 11" id="KW-0472">Membrane</keyword>
<dbReference type="EMBL" id="RIAR02000001">
    <property type="protein sequence ID" value="NSL88617.1"/>
    <property type="molecule type" value="Genomic_DNA"/>
</dbReference>
<evidence type="ECO:0000256" key="10">
    <source>
        <dbReference type="ARBA" id="ARBA00023136"/>
    </source>
</evidence>
<keyword evidence="9 13" id="KW-0482">Metalloprotease</keyword>
<evidence type="ECO:0000256" key="11">
    <source>
        <dbReference type="SAM" id="Phobius"/>
    </source>
</evidence>